<keyword evidence="6" id="KW-0805">Transcription regulation</keyword>
<proteinExistence type="predicted"/>
<reference evidence="12" key="2">
    <citation type="submission" date="2023-05" db="EMBL/GenBank/DDBJ databases">
        <authorList>
            <person name="Fouks B."/>
        </authorList>
    </citation>
    <scope>NUCLEOTIDE SEQUENCE</scope>
    <source>
        <strain evidence="12">Stay&amp;Tobe</strain>
        <tissue evidence="12">Testes</tissue>
    </source>
</reference>
<evidence type="ECO:0000259" key="11">
    <source>
        <dbReference type="PROSITE" id="PS50157"/>
    </source>
</evidence>
<keyword evidence="3" id="KW-0677">Repeat</keyword>
<sequence>MRIHTGEKPHKCNLCSEAFHTRQMLTTHVRSHTGEKPFVCKICSNAYSSRQHFYCILENTQKANNLNYLF</sequence>
<reference evidence="12" key="1">
    <citation type="journal article" date="2023" name="IScience">
        <title>Live-bearing cockroach genome reveals convergent evolutionary mechanisms linked to viviparity in insects and beyond.</title>
        <authorList>
            <person name="Fouks B."/>
            <person name="Harrison M.C."/>
            <person name="Mikhailova A.A."/>
            <person name="Marchal E."/>
            <person name="English S."/>
            <person name="Carruthers M."/>
            <person name="Jennings E.C."/>
            <person name="Chiamaka E.L."/>
            <person name="Frigard R.A."/>
            <person name="Pippel M."/>
            <person name="Attardo G.M."/>
            <person name="Benoit J.B."/>
            <person name="Bornberg-Bauer E."/>
            <person name="Tobe S.S."/>
        </authorList>
    </citation>
    <scope>NUCLEOTIDE SEQUENCE</scope>
    <source>
        <strain evidence="12">Stay&amp;Tobe</strain>
    </source>
</reference>
<evidence type="ECO:0000256" key="7">
    <source>
        <dbReference type="ARBA" id="ARBA00023125"/>
    </source>
</evidence>
<evidence type="ECO:0000256" key="5">
    <source>
        <dbReference type="ARBA" id="ARBA00022833"/>
    </source>
</evidence>
<dbReference type="EMBL" id="JASPKZ010005677">
    <property type="protein sequence ID" value="KAJ9588479.1"/>
    <property type="molecule type" value="Genomic_DNA"/>
</dbReference>
<organism evidence="12 13">
    <name type="scientific">Diploptera punctata</name>
    <name type="common">Pacific beetle cockroach</name>
    <dbReference type="NCBI Taxonomy" id="6984"/>
    <lineage>
        <taxon>Eukaryota</taxon>
        <taxon>Metazoa</taxon>
        <taxon>Ecdysozoa</taxon>
        <taxon>Arthropoda</taxon>
        <taxon>Hexapoda</taxon>
        <taxon>Insecta</taxon>
        <taxon>Pterygota</taxon>
        <taxon>Neoptera</taxon>
        <taxon>Polyneoptera</taxon>
        <taxon>Dictyoptera</taxon>
        <taxon>Blattodea</taxon>
        <taxon>Blaberoidea</taxon>
        <taxon>Blaberidae</taxon>
        <taxon>Diplopterinae</taxon>
        <taxon>Diploptera</taxon>
    </lineage>
</organism>
<accession>A0AAD8EG07</accession>
<dbReference type="Pfam" id="PF13912">
    <property type="entry name" value="zf-C2H2_6"/>
    <property type="match status" value="1"/>
</dbReference>
<evidence type="ECO:0000313" key="13">
    <source>
        <dbReference type="Proteomes" id="UP001233999"/>
    </source>
</evidence>
<protein>
    <recommendedName>
        <fullName evidence="11">C2H2-type domain-containing protein</fullName>
    </recommendedName>
</protein>
<dbReference type="FunFam" id="3.30.160.60:FF:000064">
    <property type="entry name" value="Early growth response protein 3"/>
    <property type="match status" value="1"/>
</dbReference>
<evidence type="ECO:0000256" key="2">
    <source>
        <dbReference type="ARBA" id="ARBA00022723"/>
    </source>
</evidence>
<evidence type="ECO:0000256" key="6">
    <source>
        <dbReference type="ARBA" id="ARBA00023015"/>
    </source>
</evidence>
<dbReference type="PROSITE" id="PS50157">
    <property type="entry name" value="ZINC_FINGER_C2H2_2"/>
    <property type="match status" value="1"/>
</dbReference>
<dbReference type="SUPFAM" id="SSF57667">
    <property type="entry name" value="beta-beta-alpha zinc fingers"/>
    <property type="match status" value="1"/>
</dbReference>
<evidence type="ECO:0000256" key="8">
    <source>
        <dbReference type="ARBA" id="ARBA00023163"/>
    </source>
</evidence>
<keyword evidence="5" id="KW-0862">Zinc</keyword>
<dbReference type="GO" id="GO:0000981">
    <property type="term" value="F:DNA-binding transcription factor activity, RNA polymerase II-specific"/>
    <property type="evidence" value="ECO:0007669"/>
    <property type="project" value="TreeGrafter"/>
</dbReference>
<dbReference type="Gene3D" id="3.30.160.60">
    <property type="entry name" value="Classic Zinc Finger"/>
    <property type="match status" value="2"/>
</dbReference>
<comment type="caution">
    <text evidence="12">The sequence shown here is derived from an EMBL/GenBank/DDBJ whole genome shotgun (WGS) entry which is preliminary data.</text>
</comment>
<dbReference type="PANTHER" id="PTHR23235:SF142">
    <property type="entry name" value="ZINC FINGER PROTEIN 384"/>
    <property type="match status" value="1"/>
</dbReference>
<evidence type="ECO:0000256" key="9">
    <source>
        <dbReference type="ARBA" id="ARBA00023242"/>
    </source>
</evidence>
<dbReference type="Proteomes" id="UP001233999">
    <property type="component" value="Unassembled WGS sequence"/>
</dbReference>
<evidence type="ECO:0000256" key="4">
    <source>
        <dbReference type="ARBA" id="ARBA00022771"/>
    </source>
</evidence>
<gene>
    <name evidence="12" type="ORF">L9F63_018135</name>
</gene>
<dbReference type="GO" id="GO:0008270">
    <property type="term" value="F:zinc ion binding"/>
    <property type="evidence" value="ECO:0007669"/>
    <property type="project" value="UniProtKB-KW"/>
</dbReference>
<evidence type="ECO:0000313" key="12">
    <source>
        <dbReference type="EMBL" id="KAJ9588479.1"/>
    </source>
</evidence>
<comment type="subcellular location">
    <subcellularLocation>
        <location evidence="1">Nucleus</location>
    </subcellularLocation>
</comment>
<dbReference type="PROSITE" id="PS00028">
    <property type="entry name" value="ZINC_FINGER_C2H2_1"/>
    <property type="match status" value="1"/>
</dbReference>
<evidence type="ECO:0000256" key="10">
    <source>
        <dbReference type="PROSITE-ProRule" id="PRU00042"/>
    </source>
</evidence>
<dbReference type="AlphaFoldDB" id="A0AAD8EG07"/>
<dbReference type="PANTHER" id="PTHR23235">
    <property type="entry name" value="KRUEPPEL-LIKE TRANSCRIPTION FACTOR"/>
    <property type="match status" value="1"/>
</dbReference>
<dbReference type="InterPro" id="IPR036236">
    <property type="entry name" value="Znf_C2H2_sf"/>
</dbReference>
<dbReference type="InterPro" id="IPR013087">
    <property type="entry name" value="Znf_C2H2_type"/>
</dbReference>
<keyword evidence="8" id="KW-0804">Transcription</keyword>
<evidence type="ECO:0000256" key="3">
    <source>
        <dbReference type="ARBA" id="ARBA00022737"/>
    </source>
</evidence>
<keyword evidence="9" id="KW-0539">Nucleus</keyword>
<keyword evidence="4 10" id="KW-0863">Zinc-finger</keyword>
<dbReference type="GO" id="GO:0000978">
    <property type="term" value="F:RNA polymerase II cis-regulatory region sequence-specific DNA binding"/>
    <property type="evidence" value="ECO:0007669"/>
    <property type="project" value="TreeGrafter"/>
</dbReference>
<dbReference type="GO" id="GO:0005634">
    <property type="term" value="C:nucleus"/>
    <property type="evidence" value="ECO:0007669"/>
    <property type="project" value="UniProtKB-SubCell"/>
</dbReference>
<feature type="domain" description="C2H2-type" evidence="11">
    <location>
        <begin position="10"/>
        <end position="37"/>
    </location>
</feature>
<keyword evidence="13" id="KW-1185">Reference proteome</keyword>
<keyword evidence="2" id="KW-0479">Metal-binding</keyword>
<evidence type="ECO:0000256" key="1">
    <source>
        <dbReference type="ARBA" id="ARBA00004123"/>
    </source>
</evidence>
<keyword evidence="7" id="KW-0238">DNA-binding</keyword>
<name>A0AAD8EG07_DIPPU</name>